<dbReference type="Pfam" id="PF16344">
    <property type="entry name" value="FecR_C"/>
    <property type="match status" value="1"/>
</dbReference>
<keyword evidence="2" id="KW-1133">Transmembrane helix</keyword>
<dbReference type="Proteomes" id="UP000606044">
    <property type="component" value="Unassembled WGS sequence"/>
</dbReference>
<dbReference type="Gene3D" id="2.60.120.1440">
    <property type="match status" value="1"/>
</dbReference>
<dbReference type="AlphaFoldDB" id="A0A917FFR3"/>
<evidence type="ECO:0000256" key="2">
    <source>
        <dbReference type="SAM" id="Phobius"/>
    </source>
</evidence>
<evidence type="ECO:0000259" key="3">
    <source>
        <dbReference type="Pfam" id="PF04773"/>
    </source>
</evidence>
<evidence type="ECO:0000259" key="4">
    <source>
        <dbReference type="Pfam" id="PF16220"/>
    </source>
</evidence>
<dbReference type="InterPro" id="IPR032623">
    <property type="entry name" value="FecR_N"/>
</dbReference>
<dbReference type="RefSeq" id="WP_308468966.1">
    <property type="nucleotide sequence ID" value="NZ_BMCT01000005.1"/>
</dbReference>
<dbReference type="GO" id="GO:0016989">
    <property type="term" value="F:sigma factor antagonist activity"/>
    <property type="evidence" value="ECO:0007669"/>
    <property type="project" value="TreeGrafter"/>
</dbReference>
<evidence type="ECO:0000313" key="7">
    <source>
        <dbReference type="Proteomes" id="UP000606044"/>
    </source>
</evidence>
<sequence>MTPDTPDRSETEDGFVHPDPVMDAALDFLFMLQAAPDDAGLRARFETWRAADPRHAEMFDAVSGAWDLPELDQVARERAADVVRGPNPQAGGSPAALGPRSRRPKHSRWTRVVLAAAAVVLLALGLQHYPALMLHWRADHMTAAGVRDEIRLPDGSRMVLNTASAVALDFRNGRRSVTLLEGEAYFDVVHDAAHPFTVAANFSEVEVKGTAFSVRTDSAEDTVALEHGHVDVALLPGGREVAELAPGESITASAAKLSAVRPADLSTSLAWLQGRLVFADQPLGQVLSELGRYYGHAIIVADSGLNGVKVNGSYRLDDPERVIRSLAAASGASVTRIPGGILILR</sequence>
<organism evidence="6 7">
    <name type="scientific">Azorhizobium oxalatiphilum</name>
    <dbReference type="NCBI Taxonomy" id="980631"/>
    <lineage>
        <taxon>Bacteria</taxon>
        <taxon>Pseudomonadati</taxon>
        <taxon>Pseudomonadota</taxon>
        <taxon>Alphaproteobacteria</taxon>
        <taxon>Hyphomicrobiales</taxon>
        <taxon>Xanthobacteraceae</taxon>
        <taxon>Azorhizobium</taxon>
    </lineage>
</organism>
<dbReference type="PIRSF" id="PIRSF018266">
    <property type="entry name" value="FecR"/>
    <property type="match status" value="1"/>
</dbReference>
<feature type="domain" description="Protein FecR C-terminal" evidence="5">
    <location>
        <begin position="275"/>
        <end position="337"/>
    </location>
</feature>
<accession>A0A917FFR3</accession>
<gene>
    <name evidence="6" type="ORF">GCM10007301_34050</name>
</gene>
<feature type="domain" description="FecR protein" evidence="3">
    <location>
        <begin position="140"/>
        <end position="230"/>
    </location>
</feature>
<feature type="domain" description="FecR N-terminal" evidence="4">
    <location>
        <begin position="23"/>
        <end position="62"/>
    </location>
</feature>
<feature type="transmembrane region" description="Helical" evidence="2">
    <location>
        <begin position="109"/>
        <end position="129"/>
    </location>
</feature>
<reference evidence="6" key="2">
    <citation type="submission" date="2020-09" db="EMBL/GenBank/DDBJ databases">
        <authorList>
            <person name="Sun Q."/>
            <person name="Sedlacek I."/>
        </authorList>
    </citation>
    <scope>NUCLEOTIDE SEQUENCE</scope>
    <source>
        <strain evidence="6">CCM 7897</strain>
    </source>
</reference>
<dbReference type="EMBL" id="BMCT01000005">
    <property type="protein sequence ID" value="GGF71539.1"/>
    <property type="molecule type" value="Genomic_DNA"/>
</dbReference>
<evidence type="ECO:0000256" key="1">
    <source>
        <dbReference type="SAM" id="MobiDB-lite"/>
    </source>
</evidence>
<dbReference type="Gene3D" id="3.55.50.30">
    <property type="match status" value="1"/>
</dbReference>
<dbReference type="PANTHER" id="PTHR30273:SF2">
    <property type="entry name" value="PROTEIN FECR"/>
    <property type="match status" value="1"/>
</dbReference>
<keyword evidence="2" id="KW-0812">Transmembrane</keyword>
<comment type="caution">
    <text evidence="6">The sequence shown here is derived from an EMBL/GenBank/DDBJ whole genome shotgun (WGS) entry which is preliminary data.</text>
</comment>
<keyword evidence="7" id="KW-1185">Reference proteome</keyword>
<dbReference type="InterPro" id="IPR032508">
    <property type="entry name" value="FecR_C"/>
</dbReference>
<feature type="region of interest" description="Disordered" evidence="1">
    <location>
        <begin position="81"/>
        <end position="104"/>
    </location>
</feature>
<reference evidence="6" key="1">
    <citation type="journal article" date="2014" name="Int. J. Syst. Evol. Microbiol.">
        <title>Complete genome sequence of Corynebacterium casei LMG S-19264T (=DSM 44701T), isolated from a smear-ripened cheese.</title>
        <authorList>
            <consortium name="US DOE Joint Genome Institute (JGI-PGF)"/>
            <person name="Walter F."/>
            <person name="Albersmeier A."/>
            <person name="Kalinowski J."/>
            <person name="Ruckert C."/>
        </authorList>
    </citation>
    <scope>NUCLEOTIDE SEQUENCE</scope>
    <source>
        <strain evidence="6">CCM 7897</strain>
    </source>
</reference>
<proteinExistence type="predicted"/>
<dbReference type="InterPro" id="IPR006860">
    <property type="entry name" value="FecR"/>
</dbReference>
<evidence type="ECO:0000259" key="5">
    <source>
        <dbReference type="Pfam" id="PF16344"/>
    </source>
</evidence>
<name>A0A917FFR3_9HYPH</name>
<dbReference type="Pfam" id="PF04773">
    <property type="entry name" value="FecR"/>
    <property type="match status" value="1"/>
</dbReference>
<dbReference type="InterPro" id="IPR012373">
    <property type="entry name" value="Ferrdict_sens_TM"/>
</dbReference>
<dbReference type="Pfam" id="PF16220">
    <property type="entry name" value="DUF4880"/>
    <property type="match status" value="1"/>
</dbReference>
<dbReference type="PANTHER" id="PTHR30273">
    <property type="entry name" value="PERIPLASMIC SIGNAL SENSOR AND SIGMA FACTOR ACTIVATOR FECR-RELATED"/>
    <property type="match status" value="1"/>
</dbReference>
<keyword evidence="2" id="KW-0472">Membrane</keyword>
<protein>
    <submittedName>
        <fullName evidence="6">Iron dicitrate transporter FecR</fullName>
    </submittedName>
</protein>
<evidence type="ECO:0000313" key="6">
    <source>
        <dbReference type="EMBL" id="GGF71539.1"/>
    </source>
</evidence>